<evidence type="ECO:0000313" key="2">
    <source>
        <dbReference type="EMBL" id="SEK13810.1"/>
    </source>
</evidence>
<keyword evidence="1" id="KW-0238">DNA-binding</keyword>
<dbReference type="EMBL" id="FNYE01000076">
    <property type="protein sequence ID" value="SEK13810.1"/>
    <property type="molecule type" value="Genomic_DNA"/>
</dbReference>
<dbReference type="RefSeq" id="WP_322789347.1">
    <property type="nucleotide sequence ID" value="NZ_FNYE01000076.1"/>
</dbReference>
<keyword evidence="3" id="KW-1185">Reference proteome</keyword>
<reference evidence="3" key="1">
    <citation type="submission" date="2016-10" db="EMBL/GenBank/DDBJ databases">
        <authorList>
            <person name="Varghese N."/>
            <person name="Submissions S."/>
        </authorList>
    </citation>
    <scope>NUCLEOTIDE SEQUENCE [LARGE SCALE GENOMIC DNA]</scope>
    <source>
        <strain evidence="3">LMG 26031</strain>
    </source>
</reference>
<evidence type="ECO:0000256" key="1">
    <source>
        <dbReference type="ARBA" id="ARBA00023125"/>
    </source>
</evidence>
<dbReference type="Proteomes" id="UP000198866">
    <property type="component" value="Unassembled WGS sequence"/>
</dbReference>
<sequence length="86" mass="9183">MRFLEFFAPAIRNPHTRRAYARAAGDFLAWCTQAGVTSIIAVQSLHVAAWIELQTQTLSASTTQSQTTCALPVAICSPPAGSPCGF</sequence>
<gene>
    <name evidence="2" type="ORF">SAMN05192539_107614</name>
</gene>
<organism evidence="2 3">
    <name type="scientific">Paraburkholderia diazotrophica</name>
    <dbReference type="NCBI Taxonomy" id="667676"/>
    <lineage>
        <taxon>Bacteria</taxon>
        <taxon>Pseudomonadati</taxon>
        <taxon>Pseudomonadota</taxon>
        <taxon>Betaproteobacteria</taxon>
        <taxon>Burkholderiales</taxon>
        <taxon>Burkholderiaceae</taxon>
        <taxon>Paraburkholderia</taxon>
    </lineage>
</organism>
<name>A0A1H7EQ85_9BURK</name>
<proteinExistence type="predicted"/>
<dbReference type="SUPFAM" id="SSF47823">
    <property type="entry name" value="lambda integrase-like, N-terminal domain"/>
    <property type="match status" value="1"/>
</dbReference>
<protein>
    <submittedName>
        <fullName evidence="2">Phage integrase, N-terminal SAM-like domain</fullName>
    </submittedName>
</protein>
<dbReference type="GO" id="GO:0003677">
    <property type="term" value="F:DNA binding"/>
    <property type="evidence" value="ECO:0007669"/>
    <property type="project" value="UniProtKB-KW"/>
</dbReference>
<accession>A0A1H7EQ85</accession>
<dbReference type="STRING" id="667676.SAMN05192539_107614"/>
<dbReference type="AlphaFoldDB" id="A0A1H7EQ85"/>
<dbReference type="InterPro" id="IPR010998">
    <property type="entry name" value="Integrase_recombinase_N"/>
</dbReference>
<evidence type="ECO:0000313" key="3">
    <source>
        <dbReference type="Proteomes" id="UP000198866"/>
    </source>
</evidence>
<dbReference type="Gene3D" id="1.10.150.130">
    <property type="match status" value="1"/>
</dbReference>